<evidence type="ECO:0000313" key="1">
    <source>
        <dbReference type="EMBL" id="MEY8762068.1"/>
    </source>
</evidence>
<accession>A0ABV4DSP4</accession>
<dbReference type="RefSeq" id="WP_294180579.1">
    <property type="nucleotide sequence ID" value="NZ_JBGFFE010000001.1"/>
</dbReference>
<reference evidence="1 2" key="1">
    <citation type="submission" date="2024-08" db="EMBL/GenBank/DDBJ databases">
        <title>Clostridium lapicellarii sp. nov., and Clostridium renhuaiense sp. nov., two species isolated from the mud in a fermentation cellar used for producing sauce-flavour Chinese liquors.</title>
        <authorList>
            <person name="Yang F."/>
            <person name="Wang H."/>
            <person name="Chen L.Q."/>
            <person name="Zhou N."/>
            <person name="Lu J.J."/>
            <person name="Pu X.X."/>
            <person name="Wan B."/>
            <person name="Wang L."/>
            <person name="Liu S.J."/>
        </authorList>
    </citation>
    <scope>NUCLEOTIDE SEQUENCE [LARGE SCALE GENOMIC DNA]</scope>
    <source>
        <strain evidence="1 2">MT-113</strain>
    </source>
</reference>
<dbReference type="EMBL" id="JBGFFE010000001">
    <property type="protein sequence ID" value="MEY8762068.1"/>
    <property type="molecule type" value="Genomic_DNA"/>
</dbReference>
<organism evidence="1 2">
    <name type="scientific">Clostridium lapidicellarium</name>
    <dbReference type="NCBI Taxonomy" id="3240931"/>
    <lineage>
        <taxon>Bacteria</taxon>
        <taxon>Bacillati</taxon>
        <taxon>Bacillota</taxon>
        <taxon>Clostridia</taxon>
        <taxon>Eubacteriales</taxon>
        <taxon>Clostridiaceae</taxon>
        <taxon>Clostridium</taxon>
    </lineage>
</organism>
<name>A0ABV4DSP4_9CLOT</name>
<gene>
    <name evidence="1" type="ORF">AB8S09_00210</name>
</gene>
<keyword evidence="2" id="KW-1185">Reference proteome</keyword>
<proteinExistence type="predicted"/>
<dbReference type="Proteomes" id="UP001565220">
    <property type="component" value="Unassembled WGS sequence"/>
</dbReference>
<sequence length="102" mass="11783">MANFLENEDVIKKLEEYLRCFENESIGISIEEEGKSDRLLSYDEPIFYKNGESIIISLKQGNNKFEIKLSSIKSCTKDVCGGLQDLLIILHDNTYIQIYNKK</sequence>
<comment type="caution">
    <text evidence="1">The sequence shown here is derived from an EMBL/GenBank/DDBJ whole genome shotgun (WGS) entry which is preliminary data.</text>
</comment>
<protein>
    <submittedName>
        <fullName evidence="1">Uncharacterized protein</fullName>
    </submittedName>
</protein>
<evidence type="ECO:0000313" key="2">
    <source>
        <dbReference type="Proteomes" id="UP001565220"/>
    </source>
</evidence>